<organism evidence="1 2">
    <name type="scientific">Pristionchus mayeri</name>
    <dbReference type="NCBI Taxonomy" id="1317129"/>
    <lineage>
        <taxon>Eukaryota</taxon>
        <taxon>Metazoa</taxon>
        <taxon>Ecdysozoa</taxon>
        <taxon>Nematoda</taxon>
        <taxon>Chromadorea</taxon>
        <taxon>Rhabditida</taxon>
        <taxon>Rhabditina</taxon>
        <taxon>Diplogasteromorpha</taxon>
        <taxon>Diplogasteroidea</taxon>
        <taxon>Neodiplogasteridae</taxon>
        <taxon>Pristionchus</taxon>
    </lineage>
</organism>
<accession>A0AAN5CXS4</accession>
<gene>
    <name evidence="1" type="ORF">PMAYCL1PPCAC_22697</name>
</gene>
<sequence>MFASGSSTECIRRQTPGPLSDLFTPSTRTLCDPLTDYNLHGIFPPGVQNKTNSSYLAVITRMDGLAMIPDVSPATYGTMTSLVAALTAAKVVGDNLVAFENASKKSNKRIIFAFLHGESFDYLGSSRWVYDMEHGVFPKKTKPGTT</sequence>
<dbReference type="GO" id="GO:0005886">
    <property type="term" value="C:plasma membrane"/>
    <property type="evidence" value="ECO:0007669"/>
    <property type="project" value="TreeGrafter"/>
</dbReference>
<protein>
    <recommendedName>
        <fullName evidence="3">Nicastrin</fullName>
    </recommendedName>
</protein>
<reference evidence="2" key="1">
    <citation type="submission" date="2022-10" db="EMBL/GenBank/DDBJ databases">
        <title>Genome assembly of Pristionchus species.</title>
        <authorList>
            <person name="Yoshida K."/>
            <person name="Sommer R.J."/>
        </authorList>
    </citation>
    <scope>NUCLEOTIDE SEQUENCE [LARGE SCALE GENOMIC DNA]</scope>
    <source>
        <strain evidence="2">RS5460</strain>
    </source>
</reference>
<dbReference type="PANTHER" id="PTHR21092">
    <property type="entry name" value="NICASTRIN"/>
    <property type="match status" value="1"/>
</dbReference>
<proteinExistence type="predicted"/>
<dbReference type="Proteomes" id="UP001328107">
    <property type="component" value="Unassembled WGS sequence"/>
</dbReference>
<dbReference type="EMBL" id="BTRK01000005">
    <property type="protein sequence ID" value="GMR52502.1"/>
    <property type="molecule type" value="Genomic_DNA"/>
</dbReference>
<dbReference type="Gene3D" id="3.40.630.10">
    <property type="entry name" value="Zn peptidases"/>
    <property type="match status" value="1"/>
</dbReference>
<keyword evidence="2" id="KW-1185">Reference proteome</keyword>
<dbReference type="AlphaFoldDB" id="A0AAN5CXS4"/>
<comment type="caution">
    <text evidence="1">The sequence shown here is derived from an EMBL/GenBank/DDBJ whole genome shotgun (WGS) entry which is preliminary data.</text>
</comment>
<evidence type="ECO:0008006" key="3">
    <source>
        <dbReference type="Google" id="ProtNLM"/>
    </source>
</evidence>
<dbReference type="GO" id="GO:0007220">
    <property type="term" value="P:Notch receptor processing"/>
    <property type="evidence" value="ECO:0007669"/>
    <property type="project" value="TreeGrafter"/>
</dbReference>
<evidence type="ECO:0000313" key="2">
    <source>
        <dbReference type="Proteomes" id="UP001328107"/>
    </source>
</evidence>
<evidence type="ECO:0000313" key="1">
    <source>
        <dbReference type="EMBL" id="GMR52502.1"/>
    </source>
</evidence>
<dbReference type="PANTHER" id="PTHR21092:SF0">
    <property type="entry name" value="NICASTRIN"/>
    <property type="match status" value="1"/>
</dbReference>
<dbReference type="InterPro" id="IPR008710">
    <property type="entry name" value="Nicastrin"/>
</dbReference>
<dbReference type="GO" id="GO:0016485">
    <property type="term" value="P:protein processing"/>
    <property type="evidence" value="ECO:0007669"/>
    <property type="project" value="InterPro"/>
</dbReference>
<name>A0AAN5CXS4_9BILA</name>
<dbReference type="Pfam" id="PF05450">
    <property type="entry name" value="Nicastrin"/>
    <property type="match status" value="1"/>
</dbReference>